<sequence>MKRILYIGNKLTNHGYTATNIETLGPLLANEGIAVRYASSVKSKPLRLLDMIVKTLRHGFWSHYILIDTYSTSNFWYAFAVSQLARMMRRKYIPILHGGELPRRLERNPKLCRAIFGHAHINVAPSRYLETAFSAAGFNVVHIPNTIETKNYTFQKRRQVAPSLFWVRSFSPIYNPEMALAVFAKLRTTYPEAALCMVGPDKEGHLEKVKRSAKNQGLPVQFTGRLSKSEWTKLSASFDVFINTTHFDNMPVSVIEAMALGMPIVSTNVGGIPFLLEHEQTALLVGDADTDAMVNAIKRLLSEPDLVARLTQNAAVVASGFDFEQVKHQWAEVLI</sequence>
<keyword evidence="3" id="KW-1185">Reference proteome</keyword>
<name>A0A1G5FNJ7_9FLAO</name>
<keyword evidence="2" id="KW-0808">Transferase</keyword>
<dbReference type="OrthoDB" id="139410at2"/>
<dbReference type="AlphaFoldDB" id="A0A1G5FNJ7"/>
<protein>
    <submittedName>
        <fullName evidence="2">Glycosyltransferase involved in cell wall bisynthesis</fullName>
    </submittedName>
</protein>
<evidence type="ECO:0000313" key="2">
    <source>
        <dbReference type="EMBL" id="SCY40178.1"/>
    </source>
</evidence>
<feature type="domain" description="Glycosyl transferase family 1" evidence="1">
    <location>
        <begin position="164"/>
        <end position="314"/>
    </location>
</feature>
<dbReference type="Pfam" id="PF00534">
    <property type="entry name" value="Glycos_transf_1"/>
    <property type="match status" value="1"/>
</dbReference>
<evidence type="ECO:0000259" key="1">
    <source>
        <dbReference type="Pfam" id="PF00534"/>
    </source>
</evidence>
<dbReference type="InterPro" id="IPR001296">
    <property type="entry name" value="Glyco_trans_1"/>
</dbReference>
<dbReference type="EMBL" id="FMVF01000005">
    <property type="protein sequence ID" value="SCY40178.1"/>
    <property type="molecule type" value="Genomic_DNA"/>
</dbReference>
<accession>A0A1G5FNJ7</accession>
<gene>
    <name evidence="2" type="ORF">SAMN02927903_01334</name>
</gene>
<dbReference type="Gene3D" id="3.40.50.2000">
    <property type="entry name" value="Glycogen Phosphorylase B"/>
    <property type="match status" value="2"/>
</dbReference>
<dbReference type="PANTHER" id="PTHR45947">
    <property type="entry name" value="SULFOQUINOVOSYL TRANSFERASE SQD2"/>
    <property type="match status" value="1"/>
</dbReference>
<dbReference type="CDD" id="cd03801">
    <property type="entry name" value="GT4_PimA-like"/>
    <property type="match status" value="1"/>
</dbReference>
<organism evidence="2 3">
    <name type="scientific">Flavobacterium caeni</name>
    <dbReference type="NCBI Taxonomy" id="490189"/>
    <lineage>
        <taxon>Bacteria</taxon>
        <taxon>Pseudomonadati</taxon>
        <taxon>Bacteroidota</taxon>
        <taxon>Flavobacteriia</taxon>
        <taxon>Flavobacteriales</taxon>
        <taxon>Flavobacteriaceae</taxon>
        <taxon>Flavobacterium</taxon>
    </lineage>
</organism>
<dbReference type="RefSeq" id="WP_091141518.1">
    <property type="nucleotide sequence ID" value="NZ_FMVF01000005.1"/>
</dbReference>
<evidence type="ECO:0000313" key="3">
    <source>
        <dbReference type="Proteomes" id="UP000199354"/>
    </source>
</evidence>
<proteinExistence type="predicted"/>
<dbReference type="Proteomes" id="UP000199354">
    <property type="component" value="Unassembled WGS sequence"/>
</dbReference>
<dbReference type="STRING" id="490189.SAMN02927903_01334"/>
<dbReference type="PANTHER" id="PTHR45947:SF3">
    <property type="entry name" value="SULFOQUINOVOSYL TRANSFERASE SQD2"/>
    <property type="match status" value="1"/>
</dbReference>
<dbReference type="InterPro" id="IPR050194">
    <property type="entry name" value="Glycosyltransferase_grp1"/>
</dbReference>
<reference evidence="2 3" key="1">
    <citation type="submission" date="2016-10" db="EMBL/GenBank/DDBJ databases">
        <authorList>
            <person name="de Groot N.N."/>
        </authorList>
    </citation>
    <scope>NUCLEOTIDE SEQUENCE [LARGE SCALE GENOMIC DNA]</scope>
    <source>
        <strain evidence="2 3">CGMCC 1.7031</strain>
    </source>
</reference>
<dbReference type="GO" id="GO:0016757">
    <property type="term" value="F:glycosyltransferase activity"/>
    <property type="evidence" value="ECO:0007669"/>
    <property type="project" value="InterPro"/>
</dbReference>
<dbReference type="SUPFAM" id="SSF53756">
    <property type="entry name" value="UDP-Glycosyltransferase/glycogen phosphorylase"/>
    <property type="match status" value="1"/>
</dbReference>